<evidence type="ECO:0000313" key="12">
    <source>
        <dbReference type="EMBL" id="MBC3812886.1"/>
    </source>
</evidence>
<dbReference type="CDD" id="cd02509">
    <property type="entry name" value="GDP-M1P_Guanylyltransferase"/>
    <property type="match status" value="1"/>
</dbReference>
<evidence type="ECO:0000256" key="4">
    <source>
        <dbReference type="ARBA" id="ARBA00022695"/>
    </source>
</evidence>
<evidence type="ECO:0000256" key="3">
    <source>
        <dbReference type="ARBA" id="ARBA00022679"/>
    </source>
</evidence>
<gene>
    <name evidence="12" type="ORF">H8K26_15685</name>
</gene>
<feature type="domain" description="MannoseP isomerase/GMP-like beta-helix" evidence="11">
    <location>
        <begin position="303"/>
        <end position="357"/>
    </location>
</feature>
<dbReference type="SUPFAM" id="SSF53448">
    <property type="entry name" value="Nucleotide-diphospho-sugar transferases"/>
    <property type="match status" value="1"/>
</dbReference>
<evidence type="ECO:0000256" key="2">
    <source>
        <dbReference type="ARBA" id="ARBA00012387"/>
    </source>
</evidence>
<dbReference type="InterPro" id="IPR011051">
    <property type="entry name" value="RmlC_Cupin_sf"/>
</dbReference>
<sequence length="481" mass="52664">MTKIVPVILCGGSGTRLWPLSRAGFPKQFLVLSGTTSLFQQAVQRVNAIADSDIQVSPTLIVTNEEHRFLALDQLREMKSVAASLLLEPTGKNTAPALTLAALEATAKGDDPVLVVTPADQTIQDDAAFTSALQQSVRAASDGAIIILGITPDRPETGYGYIRRTGSAASFGESAVAQFAEKPDAATAQQYLDSGEYLWNSGMFVLRASTWLKALAQFRPDIAESARLSWSEKTSDAQFIRPNAAAFAKIPADSIDYAVMEKCPRSAFDIRMIPLAAGWNDLGAWDAVWQVGKQDAQANVTYGDVIQTNSSNSLIYSSSRLVSTVGIDHLVVVETPDAVLVADRRQSQDVKAIVAQLTQQGRQEHTLHRKVYRPWGWYDSIDEEERFKVKRIQVKPGASLSLQKHHHRAEHWVVVRGTAEVTCGDKVMLLTENQSTYIPLGEVHRLANPGAIPLEIIEVQSGSYLGEDDIVRFEDTYGRTK</sequence>
<dbReference type="GO" id="GO:0004475">
    <property type="term" value="F:mannose-1-phosphate guanylyltransferase (GTP) activity"/>
    <property type="evidence" value="ECO:0007669"/>
    <property type="project" value="UniProtKB-EC"/>
</dbReference>
<dbReference type="SUPFAM" id="SSF51182">
    <property type="entry name" value="RmlC-like cupins"/>
    <property type="match status" value="1"/>
</dbReference>
<evidence type="ECO:0000256" key="1">
    <source>
        <dbReference type="ARBA" id="ARBA00006115"/>
    </source>
</evidence>
<evidence type="ECO:0000256" key="6">
    <source>
        <dbReference type="ARBA" id="ARBA00023134"/>
    </source>
</evidence>
<dbReference type="Gene3D" id="2.60.120.10">
    <property type="entry name" value="Jelly Rolls"/>
    <property type="match status" value="1"/>
</dbReference>
<dbReference type="CDD" id="cd02213">
    <property type="entry name" value="cupin_PMI_typeII_C"/>
    <property type="match status" value="1"/>
</dbReference>
<keyword evidence="4 12" id="KW-0548">Nucleotidyltransferase</keyword>
<dbReference type="InterPro" id="IPR014710">
    <property type="entry name" value="RmlC-like_jellyroll"/>
</dbReference>
<dbReference type="Pfam" id="PF00483">
    <property type="entry name" value="NTP_transferase"/>
    <property type="match status" value="1"/>
</dbReference>
<keyword evidence="3 12" id="KW-0808">Transferase</keyword>
<accession>A0ABR6XJ29</accession>
<dbReference type="InterPro" id="IPR001538">
    <property type="entry name" value="Man6P_isomerase-2_C"/>
</dbReference>
<dbReference type="RefSeq" id="WP_190480786.1">
    <property type="nucleotide sequence ID" value="NZ_JACOFT010000006.1"/>
</dbReference>
<dbReference type="InterPro" id="IPR051161">
    <property type="entry name" value="Mannose-6P_isomerase_type2"/>
</dbReference>
<dbReference type="PANTHER" id="PTHR46390">
    <property type="entry name" value="MANNOSE-1-PHOSPHATE GUANYLYLTRANSFERASE"/>
    <property type="match status" value="1"/>
</dbReference>
<comment type="similarity">
    <text evidence="1 8">Belongs to the mannose-6-phosphate isomerase type 2 family.</text>
</comment>
<protein>
    <recommendedName>
        <fullName evidence="2">mannose-1-phosphate guanylyltransferase</fullName>
        <ecNumber evidence="2">2.7.7.13</ecNumber>
    </recommendedName>
</protein>
<evidence type="ECO:0000256" key="8">
    <source>
        <dbReference type="RuleBase" id="RU004190"/>
    </source>
</evidence>
<dbReference type="Proteomes" id="UP000637632">
    <property type="component" value="Unassembled WGS sequence"/>
</dbReference>
<evidence type="ECO:0000256" key="7">
    <source>
        <dbReference type="ARBA" id="ARBA00047343"/>
    </source>
</evidence>
<keyword evidence="5" id="KW-0547">Nucleotide-binding</keyword>
<keyword evidence="6" id="KW-0342">GTP-binding</keyword>
<dbReference type="Pfam" id="PF22640">
    <property type="entry name" value="ManC_GMP_beta-helix"/>
    <property type="match status" value="1"/>
</dbReference>
<dbReference type="InterPro" id="IPR005835">
    <property type="entry name" value="NTP_transferase_dom"/>
</dbReference>
<evidence type="ECO:0000259" key="10">
    <source>
        <dbReference type="Pfam" id="PF01050"/>
    </source>
</evidence>
<evidence type="ECO:0000256" key="5">
    <source>
        <dbReference type="ARBA" id="ARBA00022741"/>
    </source>
</evidence>
<dbReference type="InterPro" id="IPR006375">
    <property type="entry name" value="Man1P_GuaTrfase/Man6P_Isoase"/>
</dbReference>
<comment type="catalytic activity">
    <reaction evidence="7">
        <text>alpha-D-mannose 1-phosphate + GTP + H(+) = GDP-alpha-D-mannose + diphosphate</text>
        <dbReference type="Rhea" id="RHEA:15229"/>
        <dbReference type="ChEBI" id="CHEBI:15378"/>
        <dbReference type="ChEBI" id="CHEBI:33019"/>
        <dbReference type="ChEBI" id="CHEBI:37565"/>
        <dbReference type="ChEBI" id="CHEBI:57527"/>
        <dbReference type="ChEBI" id="CHEBI:58409"/>
        <dbReference type="EC" id="2.7.7.13"/>
    </reaction>
</comment>
<dbReference type="EC" id="2.7.7.13" evidence="2"/>
<evidence type="ECO:0000313" key="13">
    <source>
        <dbReference type="Proteomes" id="UP000637632"/>
    </source>
</evidence>
<dbReference type="InterPro" id="IPR049577">
    <property type="entry name" value="GMPP_N"/>
</dbReference>
<dbReference type="InterPro" id="IPR029044">
    <property type="entry name" value="Nucleotide-diphossugar_trans"/>
</dbReference>
<evidence type="ECO:0000259" key="11">
    <source>
        <dbReference type="Pfam" id="PF22640"/>
    </source>
</evidence>
<dbReference type="GO" id="GO:0004476">
    <property type="term" value="F:mannose-6-phosphate isomerase activity"/>
    <property type="evidence" value="ECO:0007669"/>
    <property type="project" value="UniProtKB-EC"/>
</dbReference>
<comment type="caution">
    <text evidence="12">The sequence shown here is derived from an EMBL/GenBank/DDBJ whole genome shotgun (WGS) entry which is preliminary data.</text>
</comment>
<feature type="domain" description="Mannose-6-phosphate isomerase type II C-terminal" evidence="10">
    <location>
        <begin position="360"/>
        <end position="475"/>
    </location>
</feature>
<dbReference type="Gene3D" id="3.90.550.10">
    <property type="entry name" value="Spore Coat Polysaccharide Biosynthesis Protein SpsA, Chain A"/>
    <property type="match status" value="1"/>
</dbReference>
<proteinExistence type="inferred from homology"/>
<dbReference type="Pfam" id="PF01050">
    <property type="entry name" value="MannoseP_isomer"/>
    <property type="match status" value="1"/>
</dbReference>
<dbReference type="PANTHER" id="PTHR46390:SF1">
    <property type="entry name" value="MANNOSE-1-PHOSPHATE GUANYLYLTRANSFERASE"/>
    <property type="match status" value="1"/>
</dbReference>
<name>A0ABR6XJ29_9BURK</name>
<organism evidence="12 13">
    <name type="scientific">Undibacterium aquatile</name>
    <dbReference type="NCBI Taxonomy" id="1537398"/>
    <lineage>
        <taxon>Bacteria</taxon>
        <taxon>Pseudomonadati</taxon>
        <taxon>Pseudomonadota</taxon>
        <taxon>Betaproteobacteria</taxon>
        <taxon>Burkholderiales</taxon>
        <taxon>Oxalobacteraceae</taxon>
        <taxon>Undibacterium</taxon>
    </lineage>
</organism>
<dbReference type="NCBIfam" id="TIGR01479">
    <property type="entry name" value="GMP_PMI"/>
    <property type="match status" value="1"/>
</dbReference>
<feature type="domain" description="Nucleotidyl transferase" evidence="9">
    <location>
        <begin position="6"/>
        <end position="296"/>
    </location>
</feature>
<evidence type="ECO:0000259" key="9">
    <source>
        <dbReference type="Pfam" id="PF00483"/>
    </source>
</evidence>
<reference evidence="12 13" key="1">
    <citation type="submission" date="2020-08" db="EMBL/GenBank/DDBJ databases">
        <title>Novel species isolated from subtropical streams in China.</title>
        <authorList>
            <person name="Lu H."/>
        </authorList>
    </citation>
    <scope>NUCLEOTIDE SEQUENCE [LARGE SCALE GENOMIC DNA]</scope>
    <source>
        <strain evidence="12 13">CCTCC AB 2015119</strain>
    </source>
</reference>
<dbReference type="InterPro" id="IPR054566">
    <property type="entry name" value="ManC/GMP-like_b-helix"/>
</dbReference>
<keyword evidence="13" id="KW-1185">Reference proteome</keyword>
<keyword evidence="12" id="KW-0413">Isomerase</keyword>
<dbReference type="EMBL" id="JACOFT010000006">
    <property type="protein sequence ID" value="MBC3812886.1"/>
    <property type="molecule type" value="Genomic_DNA"/>
</dbReference>